<reference evidence="1 2" key="3">
    <citation type="journal article" date="2010" name="BMC Genomics">
        <title>Transcriptome sequencing and comparative analysis of cucumber flowers with different sex types.</title>
        <authorList>
            <person name="Guo S."/>
            <person name="Zheng Y."/>
            <person name="Joung J.G."/>
            <person name="Liu S."/>
            <person name="Zhang Z."/>
            <person name="Crasta O.R."/>
            <person name="Sobral B.W."/>
            <person name="Xu Y."/>
            <person name="Huang S."/>
            <person name="Fei Z."/>
        </authorList>
    </citation>
    <scope>NUCLEOTIDE SEQUENCE [LARGE SCALE GENOMIC DNA]</scope>
    <source>
        <strain evidence="2">cv. 9930</strain>
        <tissue evidence="1">Leaf</tissue>
    </source>
</reference>
<sequence>YGIFCGGIGRRGVARKTVQRCLELPIGDVLAIAVEAPTLARGVSCTKVNHHKLGNEDDNWYFEIWTYSFEIWRSKFI</sequence>
<feature type="non-terminal residue" evidence="1">
    <location>
        <position position="77"/>
    </location>
</feature>
<evidence type="ECO:0000313" key="1">
    <source>
        <dbReference type="EMBL" id="KAE8637367.1"/>
    </source>
</evidence>
<organism evidence="1 2">
    <name type="scientific">Cucumis sativus</name>
    <name type="common">Cucumber</name>
    <dbReference type="NCBI Taxonomy" id="3659"/>
    <lineage>
        <taxon>Eukaryota</taxon>
        <taxon>Viridiplantae</taxon>
        <taxon>Streptophyta</taxon>
        <taxon>Embryophyta</taxon>
        <taxon>Tracheophyta</taxon>
        <taxon>Spermatophyta</taxon>
        <taxon>Magnoliopsida</taxon>
        <taxon>eudicotyledons</taxon>
        <taxon>Gunneridae</taxon>
        <taxon>Pentapetalae</taxon>
        <taxon>rosids</taxon>
        <taxon>fabids</taxon>
        <taxon>Cucurbitales</taxon>
        <taxon>Cucurbitaceae</taxon>
        <taxon>Benincaseae</taxon>
        <taxon>Cucumis</taxon>
    </lineage>
</organism>
<gene>
    <name evidence="1" type="ORF">Csa_023999</name>
</gene>
<proteinExistence type="predicted"/>
<reference evidence="1 2" key="2">
    <citation type="journal article" date="2009" name="PLoS ONE">
        <title>An integrated genetic and cytogenetic map of the cucumber genome.</title>
        <authorList>
            <person name="Ren Y."/>
            <person name="Zhang Z."/>
            <person name="Liu J."/>
            <person name="Staub J.E."/>
            <person name="Han Y."/>
            <person name="Cheng Z."/>
            <person name="Li X."/>
            <person name="Lu J."/>
            <person name="Miao H."/>
            <person name="Kang H."/>
            <person name="Xie B."/>
            <person name="Gu X."/>
            <person name="Wang X."/>
            <person name="Du Y."/>
            <person name="Jin W."/>
            <person name="Huang S."/>
        </authorList>
    </citation>
    <scope>NUCLEOTIDE SEQUENCE [LARGE SCALE GENOMIC DNA]</scope>
    <source>
        <strain evidence="2">cv. 9930</strain>
        <tissue evidence="1">Leaf</tissue>
    </source>
</reference>
<reference evidence="1 2" key="4">
    <citation type="journal article" date="2011" name="BMC Genomics">
        <title>RNA-Seq improves annotation of protein-coding genes in the cucumber genome.</title>
        <authorList>
            <person name="Li Z."/>
            <person name="Zhang Z."/>
            <person name="Yan P."/>
            <person name="Huang S."/>
            <person name="Fei Z."/>
            <person name="Lin K."/>
        </authorList>
    </citation>
    <scope>NUCLEOTIDE SEQUENCE [LARGE SCALE GENOMIC DNA]</scope>
    <source>
        <strain evidence="2">cv. 9930</strain>
        <tissue evidence="1">Leaf</tissue>
    </source>
</reference>
<protein>
    <submittedName>
        <fullName evidence="1">Uncharacterized protein</fullName>
    </submittedName>
</protein>
<keyword evidence="2" id="KW-1185">Reference proteome</keyword>
<reference evidence="1 2" key="1">
    <citation type="journal article" date="2009" name="Nat. Genet.">
        <title>The genome of the cucumber, Cucumis sativus L.</title>
        <authorList>
            <person name="Huang S."/>
            <person name="Li R."/>
            <person name="Zhang Z."/>
            <person name="Li L."/>
            <person name="Gu X."/>
            <person name="Fan W."/>
            <person name="Lucas W.J."/>
            <person name="Wang X."/>
            <person name="Xie B."/>
            <person name="Ni P."/>
            <person name="Ren Y."/>
            <person name="Zhu H."/>
            <person name="Li J."/>
            <person name="Lin K."/>
            <person name="Jin W."/>
            <person name="Fei Z."/>
            <person name="Li G."/>
            <person name="Staub J."/>
            <person name="Kilian A."/>
            <person name="van der Vossen E.A."/>
            <person name="Wu Y."/>
            <person name="Guo J."/>
            <person name="He J."/>
            <person name="Jia Z."/>
            <person name="Ren Y."/>
            <person name="Tian G."/>
            <person name="Lu Y."/>
            <person name="Ruan J."/>
            <person name="Qian W."/>
            <person name="Wang M."/>
            <person name="Huang Q."/>
            <person name="Li B."/>
            <person name="Xuan Z."/>
            <person name="Cao J."/>
            <person name="Asan"/>
            <person name="Wu Z."/>
            <person name="Zhang J."/>
            <person name="Cai Q."/>
            <person name="Bai Y."/>
            <person name="Zhao B."/>
            <person name="Han Y."/>
            <person name="Li Y."/>
            <person name="Li X."/>
            <person name="Wang S."/>
            <person name="Shi Q."/>
            <person name="Liu S."/>
            <person name="Cho W.K."/>
            <person name="Kim J.Y."/>
            <person name="Xu Y."/>
            <person name="Heller-Uszynska K."/>
            <person name="Miao H."/>
            <person name="Cheng Z."/>
            <person name="Zhang S."/>
            <person name="Wu J."/>
            <person name="Yang Y."/>
            <person name="Kang H."/>
            <person name="Li M."/>
            <person name="Liang H."/>
            <person name="Ren X."/>
            <person name="Shi Z."/>
            <person name="Wen M."/>
            <person name="Jian M."/>
            <person name="Yang H."/>
            <person name="Zhang G."/>
            <person name="Yang Z."/>
            <person name="Chen R."/>
            <person name="Liu S."/>
            <person name="Li J."/>
            <person name="Ma L."/>
            <person name="Liu H."/>
            <person name="Zhou Y."/>
            <person name="Zhao J."/>
            <person name="Fang X."/>
            <person name="Li G."/>
            <person name="Fang L."/>
            <person name="Li Y."/>
            <person name="Liu D."/>
            <person name="Zheng H."/>
            <person name="Zhang Y."/>
            <person name="Qin N."/>
            <person name="Li Z."/>
            <person name="Yang G."/>
            <person name="Yang S."/>
            <person name="Bolund L."/>
            <person name="Kristiansen K."/>
            <person name="Zheng H."/>
            <person name="Li S."/>
            <person name="Zhang X."/>
            <person name="Yang H."/>
            <person name="Wang J."/>
            <person name="Sun R."/>
            <person name="Zhang B."/>
            <person name="Jiang S."/>
            <person name="Wang J."/>
            <person name="Du Y."/>
            <person name="Li S."/>
        </authorList>
    </citation>
    <scope>NUCLEOTIDE SEQUENCE [LARGE SCALE GENOMIC DNA]</scope>
    <source>
        <strain evidence="2">cv. 9930</strain>
        <tissue evidence="1">Leaf</tissue>
    </source>
</reference>
<comment type="caution">
    <text evidence="1">The sequence shown here is derived from an EMBL/GenBank/DDBJ whole genome shotgun (WGS) entry which is preliminary data.</text>
</comment>
<dbReference type="EMBL" id="ACHR03000043">
    <property type="protein sequence ID" value="KAE8637367.1"/>
    <property type="molecule type" value="Genomic_DNA"/>
</dbReference>
<dbReference type="Proteomes" id="UP000029981">
    <property type="component" value="Unassembled WGS sequence"/>
</dbReference>
<reference evidence="1 2" key="5">
    <citation type="journal article" date="2019" name="Gigascience">
        <title>A chromosome-scale genome assembly of cucumber (Cucumis sativus L.).</title>
        <authorList>
            <person name="Li Q."/>
            <person name="Li H."/>
            <person name="Huang W."/>
            <person name="Xu Y."/>
            <person name="Zhou Q."/>
            <person name="Wang S."/>
            <person name="Ruan J."/>
            <person name="Huang S."/>
            <person name="Zhang Z."/>
        </authorList>
    </citation>
    <scope>NUCLEOTIDE SEQUENCE [LARGE SCALE GENOMIC DNA]</scope>
    <source>
        <strain evidence="2">cv. 9930</strain>
        <tissue evidence="1">Leaf</tissue>
    </source>
</reference>
<name>A0ACB6HBR4_CUCSA</name>
<accession>A0ACB6HBR4</accession>
<feature type="non-terminal residue" evidence="1">
    <location>
        <position position="1"/>
    </location>
</feature>
<evidence type="ECO:0000313" key="2">
    <source>
        <dbReference type="Proteomes" id="UP000029981"/>
    </source>
</evidence>